<evidence type="ECO:0000256" key="1">
    <source>
        <dbReference type="ARBA" id="ARBA00004632"/>
    </source>
</evidence>
<feature type="compositionally biased region" description="Polar residues" evidence="4">
    <location>
        <begin position="488"/>
        <end position="499"/>
    </location>
</feature>
<keyword evidence="3" id="KW-0472">Membrane</keyword>
<dbReference type="Pfam" id="PF15410">
    <property type="entry name" value="PH_9"/>
    <property type="match status" value="1"/>
</dbReference>
<evidence type="ECO:0000259" key="6">
    <source>
        <dbReference type="PROSITE" id="PS50190"/>
    </source>
</evidence>
<dbReference type="FunFam" id="2.30.29.30:FF:000054">
    <property type="entry name" value="PH and SEC7 domain-containing protein 3"/>
    <property type="match status" value="1"/>
</dbReference>
<dbReference type="PROSITE" id="PS50190">
    <property type="entry name" value="SEC7"/>
    <property type="match status" value="1"/>
</dbReference>
<feature type="compositionally biased region" description="Polar residues" evidence="4">
    <location>
        <begin position="249"/>
        <end position="258"/>
    </location>
</feature>
<evidence type="ECO:0000256" key="3">
    <source>
        <dbReference type="ARBA" id="ARBA00023136"/>
    </source>
</evidence>
<dbReference type="PROSITE" id="PS50003">
    <property type="entry name" value="PH_DOMAIN"/>
    <property type="match status" value="1"/>
</dbReference>
<dbReference type="InterPro" id="IPR001605">
    <property type="entry name" value="PH_dom-spectrin-type"/>
</dbReference>
<evidence type="ECO:0000313" key="8">
    <source>
        <dbReference type="Proteomes" id="UP000829720"/>
    </source>
</evidence>
<protein>
    <recommendedName>
        <fullName evidence="9">PH and SEC7 domain-containing protein 4-like</fullName>
    </recommendedName>
</protein>
<dbReference type="GO" id="GO:0005085">
    <property type="term" value="F:guanyl-nucleotide exchange factor activity"/>
    <property type="evidence" value="ECO:0007669"/>
    <property type="project" value="InterPro"/>
</dbReference>
<feature type="region of interest" description="Disordered" evidence="4">
    <location>
        <begin position="373"/>
        <end position="394"/>
    </location>
</feature>
<dbReference type="SMART" id="SM00233">
    <property type="entry name" value="PH"/>
    <property type="match status" value="1"/>
</dbReference>
<feature type="region of interest" description="Disordered" evidence="4">
    <location>
        <begin position="488"/>
        <end position="513"/>
    </location>
</feature>
<dbReference type="InterPro" id="IPR023394">
    <property type="entry name" value="Sec7_C_sf"/>
</dbReference>
<dbReference type="InterPro" id="IPR011993">
    <property type="entry name" value="PH-like_dom_sf"/>
</dbReference>
<sequence length="1042" mass="117130">MEEDRACPSAPDPSLAQAQVLLTQSEDVWTCLDMQMLQEELDSMLQDREETGSNPCRTREDLPLEQVKEIVGEAVGNDDPTQMEPIIPPSPEIKQWPSPDTPTEIPTPNTDVSSADELDSGGWTSQDTDCDWTVNPLSDQQPSLKDTRLKEGWETQIPLGSLVGHSFSPSLGLGNVSNQVGQSDITGCDWSSPDGEESVTLTLEGEGPACNPKEHTERQPGESAEGLEGDGQEVGTEPSAVDGQPLGSAESSVPTESSGIQLLSVEIHPEFTEDGFISPRCISQNEVCTSTLKEYNPVVEGGGKGLLSLACNVKWAEALASLGQEEERRETPARPGSDAAATQTDMGMQTQPTESDIAELTKLLEDIEEFRQLTEHSKQSEQSKQPEQTIQWGETVQKEQIELLEESEETKQVEQIETKESVQIERVQQFKDLEQIVGVQLPEESMQEVELKLLEGFIQTEEVRQLEESEQTVQEKQLKDSDQTYQVQQLEESGHTKQLQPLEESKQTEQLEQVEESEQTKLVQLLEESEWKIQLEFLDEFIQIEQPEEQTQQAEPTANDAGMDREGARRLAERLYKLQDVRRTEVVQHMDKANEFSKTVGEEYLKFFDFTGQSLDQALRSFLKVVVLIGETQERERVLQHFAGRFHNCNPDRFSSSGAVLTLTCALMLLNTDLHGQNVGKPMSSSSFVSNLDGMNEGQNFPKEMLKGLYSSIKSEPLEWAVGEQELKNSTLLPGDAKTDAPARSRSNPFQDIPHDEGAAVFKQGFLTRKAHADIDGKRTPWGKRSWKTFYAVLKGLVLYLQKDQNSMDWQSAEEVISVHHSLAEPAVNYTKRPHVFRLQTADWRVYLLQSASTEQMSSWISRINLVSALYSSPPLPAGVGSQRRFSRPILPAKPSQLTLENKLQSHSRMLQSFSEDLKLLQQGLPDGRRAKPRELEEQRQREEYLQHEITRYEVYMQMLEVWQALGGEVGGPVRADELELFDTEVAIDVGEEHEETGLKKSYSSPSLDQDMAPPTVVKIKRNISERHTYRKVIVPRRNRDV</sequence>
<feature type="region of interest" description="Disordered" evidence="4">
    <location>
        <begin position="72"/>
        <end position="130"/>
    </location>
</feature>
<name>A0A8T3E9T1_9TELE</name>
<dbReference type="CDD" id="cd00171">
    <property type="entry name" value="Sec7"/>
    <property type="match status" value="1"/>
</dbReference>
<feature type="compositionally biased region" description="Polar residues" evidence="4">
    <location>
        <begin position="340"/>
        <end position="352"/>
    </location>
</feature>
<dbReference type="GO" id="GO:0005543">
    <property type="term" value="F:phospholipid binding"/>
    <property type="evidence" value="ECO:0007669"/>
    <property type="project" value="InterPro"/>
</dbReference>
<dbReference type="InterPro" id="IPR041681">
    <property type="entry name" value="PH_9"/>
</dbReference>
<dbReference type="AlphaFoldDB" id="A0A8T3E9T1"/>
<evidence type="ECO:0008006" key="9">
    <source>
        <dbReference type="Google" id="ProtNLM"/>
    </source>
</evidence>
<reference evidence="7" key="1">
    <citation type="submission" date="2021-01" db="EMBL/GenBank/DDBJ databases">
        <authorList>
            <person name="Zahm M."/>
            <person name="Roques C."/>
            <person name="Cabau C."/>
            <person name="Klopp C."/>
            <person name="Donnadieu C."/>
            <person name="Jouanno E."/>
            <person name="Lampietro C."/>
            <person name="Louis A."/>
            <person name="Herpin A."/>
            <person name="Echchiki A."/>
            <person name="Berthelot C."/>
            <person name="Parey E."/>
            <person name="Roest-Crollius H."/>
            <person name="Braasch I."/>
            <person name="Postlethwait J."/>
            <person name="Bobe J."/>
            <person name="Montfort J."/>
            <person name="Bouchez O."/>
            <person name="Begum T."/>
            <person name="Mejri S."/>
            <person name="Adams A."/>
            <person name="Chen W.-J."/>
            <person name="Guiguen Y."/>
        </authorList>
    </citation>
    <scope>NUCLEOTIDE SEQUENCE</scope>
    <source>
        <tissue evidence="7">Blood</tissue>
    </source>
</reference>
<evidence type="ECO:0000259" key="5">
    <source>
        <dbReference type="PROSITE" id="PS50003"/>
    </source>
</evidence>
<dbReference type="InterPro" id="IPR001849">
    <property type="entry name" value="PH_domain"/>
</dbReference>
<accession>A0A8T3E9T1</accession>
<dbReference type="InterPro" id="IPR000904">
    <property type="entry name" value="Sec7_dom"/>
</dbReference>
<feature type="region of interest" description="Disordered" evidence="4">
    <location>
        <begin position="322"/>
        <end position="352"/>
    </location>
</feature>
<dbReference type="OrthoDB" id="2157641at2759"/>
<dbReference type="PRINTS" id="PR00683">
    <property type="entry name" value="SPECTRINPH"/>
</dbReference>
<evidence type="ECO:0000256" key="2">
    <source>
        <dbReference type="ARBA" id="ARBA00022475"/>
    </source>
</evidence>
<dbReference type="InterPro" id="IPR035999">
    <property type="entry name" value="Sec7_dom_sf"/>
</dbReference>
<dbReference type="Proteomes" id="UP000829720">
    <property type="component" value="Unassembled WGS sequence"/>
</dbReference>
<organism evidence="7 8">
    <name type="scientific">Albula goreensis</name>
    <dbReference type="NCBI Taxonomy" id="1534307"/>
    <lineage>
        <taxon>Eukaryota</taxon>
        <taxon>Metazoa</taxon>
        <taxon>Chordata</taxon>
        <taxon>Craniata</taxon>
        <taxon>Vertebrata</taxon>
        <taxon>Euteleostomi</taxon>
        <taxon>Actinopterygii</taxon>
        <taxon>Neopterygii</taxon>
        <taxon>Teleostei</taxon>
        <taxon>Albuliformes</taxon>
        <taxon>Albulidae</taxon>
        <taxon>Albula</taxon>
    </lineage>
</organism>
<keyword evidence="2" id="KW-1003">Cell membrane</keyword>
<comment type="subcellular location">
    <subcellularLocation>
        <location evidence="1">Cell projection</location>
        <location evidence="1">Ruffle membrane</location>
    </subcellularLocation>
</comment>
<keyword evidence="8" id="KW-1185">Reference proteome</keyword>
<proteinExistence type="predicted"/>
<dbReference type="Gene3D" id="1.10.1000.11">
    <property type="entry name" value="Arf Nucleotide-binding Site Opener,domain 2"/>
    <property type="match status" value="1"/>
</dbReference>
<dbReference type="GO" id="GO:0032012">
    <property type="term" value="P:regulation of ARF protein signal transduction"/>
    <property type="evidence" value="ECO:0007669"/>
    <property type="project" value="InterPro"/>
</dbReference>
<feature type="domain" description="PH" evidence="5">
    <location>
        <begin position="760"/>
        <end position="869"/>
    </location>
</feature>
<dbReference type="SUPFAM" id="SSF50729">
    <property type="entry name" value="PH domain-like"/>
    <property type="match status" value="1"/>
</dbReference>
<feature type="region of interest" description="Disordered" evidence="4">
    <location>
        <begin position="732"/>
        <end position="754"/>
    </location>
</feature>
<dbReference type="PANTHER" id="PTHR10663">
    <property type="entry name" value="GUANYL-NUCLEOTIDE EXCHANGE FACTOR"/>
    <property type="match status" value="1"/>
</dbReference>
<dbReference type="SUPFAM" id="SSF48425">
    <property type="entry name" value="Sec7 domain"/>
    <property type="match status" value="1"/>
</dbReference>
<gene>
    <name evidence="7" type="ORF">AGOR_G00012190</name>
</gene>
<feature type="region of interest" description="Disordered" evidence="4">
    <location>
        <begin position="993"/>
        <end position="1021"/>
    </location>
</feature>
<dbReference type="SMART" id="SM00222">
    <property type="entry name" value="Sec7"/>
    <property type="match status" value="1"/>
</dbReference>
<dbReference type="EMBL" id="JAERUA010000001">
    <property type="protein sequence ID" value="KAI1905074.1"/>
    <property type="molecule type" value="Genomic_DNA"/>
</dbReference>
<feature type="region of interest" description="Disordered" evidence="4">
    <location>
        <begin position="184"/>
        <end position="258"/>
    </location>
</feature>
<comment type="caution">
    <text evidence="7">The sequence shown here is derived from an EMBL/GenBank/DDBJ whole genome shotgun (WGS) entry which is preliminary data.</text>
</comment>
<evidence type="ECO:0000313" key="7">
    <source>
        <dbReference type="EMBL" id="KAI1905074.1"/>
    </source>
</evidence>
<dbReference type="Pfam" id="PF01369">
    <property type="entry name" value="Sec7"/>
    <property type="match status" value="1"/>
</dbReference>
<feature type="compositionally biased region" description="Polar residues" evidence="4">
    <location>
        <begin position="104"/>
        <end position="113"/>
    </location>
</feature>
<dbReference type="GO" id="GO:0032587">
    <property type="term" value="C:ruffle membrane"/>
    <property type="evidence" value="ECO:0007669"/>
    <property type="project" value="UniProtKB-SubCell"/>
</dbReference>
<feature type="domain" description="SEC7" evidence="6">
    <location>
        <begin position="521"/>
        <end position="716"/>
    </location>
</feature>
<evidence type="ECO:0000256" key="4">
    <source>
        <dbReference type="SAM" id="MobiDB-lite"/>
    </source>
</evidence>
<dbReference type="CDD" id="cd13295">
    <property type="entry name" value="PH_EFA6"/>
    <property type="match status" value="1"/>
</dbReference>
<dbReference type="PANTHER" id="PTHR10663:SF338">
    <property type="entry name" value="PH AND SEC7 DOMAIN-CONTAINING PROTEIN 4"/>
    <property type="match status" value="1"/>
</dbReference>
<dbReference type="Gene3D" id="2.30.29.30">
    <property type="entry name" value="Pleckstrin-homology domain (PH domain)/Phosphotyrosine-binding domain (PTB)"/>
    <property type="match status" value="1"/>
</dbReference>